<dbReference type="CDD" id="cd01463">
    <property type="entry name" value="vWA_VGCC_like"/>
    <property type="match status" value="1"/>
</dbReference>
<evidence type="ECO:0000256" key="4">
    <source>
        <dbReference type="ARBA" id="ARBA00022568"/>
    </source>
</evidence>
<evidence type="ECO:0000256" key="9">
    <source>
        <dbReference type="ARBA" id="ARBA00022837"/>
    </source>
</evidence>
<organism evidence="18 19">
    <name type="scientific">Fukomys damarensis</name>
    <name type="common">Damaraland mole rat</name>
    <name type="synonym">Cryptomys damarensis</name>
    <dbReference type="NCBI Taxonomy" id="885580"/>
    <lineage>
        <taxon>Eukaryota</taxon>
        <taxon>Metazoa</taxon>
        <taxon>Chordata</taxon>
        <taxon>Craniata</taxon>
        <taxon>Vertebrata</taxon>
        <taxon>Euteleostomi</taxon>
        <taxon>Mammalia</taxon>
        <taxon>Eutheria</taxon>
        <taxon>Euarchontoglires</taxon>
        <taxon>Glires</taxon>
        <taxon>Rodentia</taxon>
        <taxon>Hystricomorpha</taxon>
        <taxon>Bathyergidae</taxon>
        <taxon>Fukomys</taxon>
    </lineage>
</organism>
<dbReference type="EMBL" id="KN122397">
    <property type="protein sequence ID" value="KFO30598.1"/>
    <property type="molecule type" value="Genomic_DNA"/>
</dbReference>
<evidence type="ECO:0000256" key="2">
    <source>
        <dbReference type="ARBA" id="ARBA00007060"/>
    </source>
</evidence>
<keyword evidence="13" id="KW-0472">Membrane</keyword>
<feature type="domain" description="VWFA" evidence="17">
    <location>
        <begin position="271"/>
        <end position="453"/>
    </location>
</feature>
<keyword evidence="9" id="KW-0106">Calcium</keyword>
<keyword evidence="11" id="KW-1133">Transmembrane helix</keyword>
<evidence type="ECO:0000256" key="10">
    <source>
        <dbReference type="ARBA" id="ARBA00022882"/>
    </source>
</evidence>
<evidence type="ECO:0000313" key="19">
    <source>
        <dbReference type="Proteomes" id="UP000028990"/>
    </source>
</evidence>
<dbReference type="GO" id="GO:0005245">
    <property type="term" value="F:voltage-gated calcium channel activity"/>
    <property type="evidence" value="ECO:0007669"/>
    <property type="project" value="TreeGrafter"/>
</dbReference>
<dbReference type="AlphaFoldDB" id="A0A091DJA7"/>
<evidence type="ECO:0000256" key="13">
    <source>
        <dbReference type="ARBA" id="ARBA00023136"/>
    </source>
</evidence>
<reference evidence="18 19" key="1">
    <citation type="submission" date="2013-11" db="EMBL/GenBank/DDBJ databases">
        <title>The Damaraland mole rat (Fukomys damarensis) genome and evolution of African mole rats.</title>
        <authorList>
            <person name="Gladyshev V.N."/>
            <person name="Fang X."/>
        </authorList>
    </citation>
    <scope>NUCLEOTIDE SEQUENCE [LARGE SCALE GENOMIC DNA]</scope>
    <source>
        <tissue evidence="18">Liver</tissue>
    </source>
</reference>
<dbReference type="Gene3D" id="3.40.50.410">
    <property type="entry name" value="von Willebrand factor, type A domain"/>
    <property type="match status" value="1"/>
</dbReference>
<dbReference type="Proteomes" id="UP000028990">
    <property type="component" value="Unassembled WGS sequence"/>
</dbReference>
<evidence type="ECO:0000256" key="8">
    <source>
        <dbReference type="ARBA" id="ARBA00022729"/>
    </source>
</evidence>
<dbReference type="STRING" id="885580.ENSFDAP00000005124"/>
<dbReference type="SUPFAM" id="SSF53300">
    <property type="entry name" value="vWA-like"/>
    <property type="match status" value="1"/>
</dbReference>
<dbReference type="InterPro" id="IPR002035">
    <property type="entry name" value="VWF_A"/>
</dbReference>
<evidence type="ECO:0000256" key="15">
    <source>
        <dbReference type="ARBA" id="ARBA00023180"/>
    </source>
</evidence>
<dbReference type="Pfam" id="PF13768">
    <property type="entry name" value="VWA_3"/>
    <property type="match status" value="1"/>
</dbReference>
<keyword evidence="15" id="KW-0325">Glycoprotein</keyword>
<sequence length="1149" mass="128268">MLGFLPNPGSTSTGIPCHQQLRARACLQKTVVILWLLLSSTSLTPTWGQTKIPLETVKLWADTFGSDLYNTITKYSGSLLLQKKYKDAEPSLKIKEVDGLELVRKFSADMENMLRRKVEAVKSLVEAAEEADLNHEFNASLVFDYYNSVLINEKDEKGNFVELGAEFILESNAHFSNLRVNTSISSVQLPTNVYNKDPDILNGVYMSEALNPVFVENFQRDPTLTWQYFGSSTGFFRIYPGIKWTPDKNGVVAFDCRDRGWYIQAATSPKDIVILVDMSGSMKGLRMAIAKHTITTILDTLGENDFINIIAYNDYVHYIEPCFKGILVQADRDNREHLKQLVHELVVKGVGVVDQALTEAFQILKQFQEAGRGSLCNQAIMLITDGAVEDYKPVLEKYNLPDRKVRVFTYLIGREVTFADRLKWIACNNQGYYTQISTLADAQENVMEYLHVLSRPMVIHHDHDVIWTEAYMDSKVGLSVAVELGGSFLGQRSKKNETVSRHSLRGGSRDQNTFMGPLLLTWRSHGILLGVVGSDVTLRELMKLAPRYKLGVHGYAFLNTNNGYILSHPDLRPLYREGKTLKPKPNYNSVDLSEVEWEDQAEVLRTAMINGETGSFSMDVKVPLDKGKRVLFLTNDYFFTDISDTPFSLGMVLSRGHGERILLGNTSVEEGLHDLLHPDLTLASDWIYCITDTDPDHRKLSQVEAIIHFLTGEDPDLECDEELVREVLFDAVVTAPMEAYWTALALNISDESEQGVDMAFLGTRAGLLRSSLFVGSEKVSDRKFLTPEDEASVFTMDHFPLWYRQASEQPAGGFVFNLHWADGPDGAGEPVAVTASTAVAVTVEEKSAIAAAVGIQMKVEFLQRQFWAATQQCSASDGQCPRSCEDGDLDCFVIDNNGFVLISERSWETGRFLGEVDGALVTQLLSMGVFSRVTMYDYQAMCKAPDQHHSSAQPLVSPISAFLTVTRWLVKELLLSLLEWSAWGSWHDRGAEAHKHKKQDPLHPCDTEYPVFVHQTAIQETNGVIACGACQKMFVMQQIPGSNLLLLVTDPTCDCSAFPPVLQEVAEVRYILTVLGSREAADTGRGLLFSVHNASVKCDRMRSQKPRRRPDSCHAFHPEENAQDCGGASGTSASLLLLLLPLGTFMLRL</sequence>
<protein>
    <submittedName>
        <fullName evidence="18">Voltage-dependent calcium channel subunit alpha-2/delta-4</fullName>
    </submittedName>
</protein>
<name>A0A091DJA7_FUKDA</name>
<comment type="similarity">
    <text evidence="2">Belongs to the calcium channel subunit alpha-2/delta family.</text>
</comment>
<keyword evidence="8" id="KW-0732">Signal</keyword>
<evidence type="ECO:0000259" key="17">
    <source>
        <dbReference type="PROSITE" id="PS50234"/>
    </source>
</evidence>
<dbReference type="InterPro" id="IPR013680">
    <property type="entry name" value="VDCC_a2/dsu"/>
</dbReference>
<dbReference type="InterPro" id="IPR051173">
    <property type="entry name" value="Ca_channel_alpha-2/delta"/>
</dbReference>
<accession>A0A091DJA7</accession>
<dbReference type="Pfam" id="PF08473">
    <property type="entry name" value="VGCC_alpha2"/>
    <property type="match status" value="1"/>
</dbReference>
<dbReference type="FunFam" id="3.30.450.20:FF:000012">
    <property type="entry name" value="Calcium channel, voltage-dependent, alpha2/delta subunit 3"/>
    <property type="match status" value="1"/>
</dbReference>
<dbReference type="GO" id="GO:0005891">
    <property type="term" value="C:voltage-gated calcium channel complex"/>
    <property type="evidence" value="ECO:0007669"/>
    <property type="project" value="TreeGrafter"/>
</dbReference>
<evidence type="ECO:0000256" key="1">
    <source>
        <dbReference type="ARBA" id="ARBA00004479"/>
    </source>
</evidence>
<dbReference type="InterPro" id="IPR013608">
    <property type="entry name" value="VWA_N"/>
</dbReference>
<keyword evidence="16" id="KW-0407">Ion channel</keyword>
<evidence type="ECO:0000256" key="3">
    <source>
        <dbReference type="ARBA" id="ARBA00022448"/>
    </source>
</evidence>
<dbReference type="InterPro" id="IPR036465">
    <property type="entry name" value="vWFA_dom_sf"/>
</dbReference>
<keyword evidence="7" id="KW-0479">Metal-binding</keyword>
<dbReference type="PANTHER" id="PTHR10166">
    <property type="entry name" value="VOLTAGE-DEPENDENT CALCIUM CHANNEL SUBUNIT ALPHA-2/DELTA-RELATED"/>
    <property type="match status" value="1"/>
</dbReference>
<evidence type="ECO:0000313" key="18">
    <source>
        <dbReference type="EMBL" id="KFO30598.1"/>
    </source>
</evidence>
<evidence type="ECO:0000256" key="7">
    <source>
        <dbReference type="ARBA" id="ARBA00022723"/>
    </source>
</evidence>
<dbReference type="PROSITE" id="PS50234">
    <property type="entry name" value="VWFA"/>
    <property type="match status" value="1"/>
</dbReference>
<dbReference type="eggNOG" id="KOG2353">
    <property type="taxonomic scope" value="Eukaryota"/>
</dbReference>
<dbReference type="Pfam" id="PF08399">
    <property type="entry name" value="VWA_N"/>
    <property type="match status" value="1"/>
</dbReference>
<keyword evidence="12" id="KW-0406">Ion transport</keyword>
<keyword evidence="19" id="KW-1185">Reference proteome</keyword>
<evidence type="ECO:0000256" key="14">
    <source>
        <dbReference type="ARBA" id="ARBA00023157"/>
    </source>
</evidence>
<keyword evidence="3" id="KW-0813">Transport</keyword>
<dbReference type="GO" id="GO:0046872">
    <property type="term" value="F:metal ion binding"/>
    <property type="evidence" value="ECO:0007669"/>
    <property type="project" value="UniProtKB-KW"/>
</dbReference>
<dbReference type="PANTHER" id="PTHR10166:SF59">
    <property type="entry name" value="VOLTAGE-DEPENDENT CALCIUM CHANNEL SUBUNIT ALPHA-2_DELTA-4"/>
    <property type="match status" value="1"/>
</dbReference>
<keyword evidence="5" id="KW-0107">Calcium channel</keyword>
<evidence type="ECO:0000256" key="11">
    <source>
        <dbReference type="ARBA" id="ARBA00022989"/>
    </source>
</evidence>
<keyword evidence="4" id="KW-0109">Calcium transport</keyword>
<dbReference type="Gene3D" id="3.30.450.20">
    <property type="entry name" value="PAS domain"/>
    <property type="match status" value="1"/>
</dbReference>
<keyword evidence="14" id="KW-1015">Disulfide bond</keyword>
<gene>
    <name evidence="18" type="ORF">H920_07976</name>
</gene>
<keyword evidence="6" id="KW-0812">Transmembrane</keyword>
<dbReference type="FunFam" id="3.40.50.410:FF:000007">
    <property type="entry name" value="Calcium voltage-gated channel auxiliary subunit alpha2delta 3"/>
    <property type="match status" value="1"/>
</dbReference>
<comment type="subcellular location">
    <subcellularLocation>
        <location evidence="1">Membrane</location>
        <topology evidence="1">Single-pass type I membrane protein</topology>
    </subcellularLocation>
</comment>
<dbReference type="SMART" id="SM00327">
    <property type="entry name" value="VWA"/>
    <property type="match status" value="1"/>
</dbReference>
<evidence type="ECO:0000256" key="5">
    <source>
        <dbReference type="ARBA" id="ARBA00022673"/>
    </source>
</evidence>
<keyword evidence="10" id="KW-0851">Voltage-gated channel</keyword>
<evidence type="ECO:0000256" key="12">
    <source>
        <dbReference type="ARBA" id="ARBA00023065"/>
    </source>
</evidence>
<evidence type="ECO:0000256" key="16">
    <source>
        <dbReference type="ARBA" id="ARBA00023303"/>
    </source>
</evidence>
<proteinExistence type="inferred from homology"/>
<evidence type="ECO:0000256" key="6">
    <source>
        <dbReference type="ARBA" id="ARBA00022692"/>
    </source>
</evidence>